<dbReference type="InterPro" id="IPR016032">
    <property type="entry name" value="Sig_transdc_resp-reg_C-effctor"/>
</dbReference>
<evidence type="ECO:0000259" key="7">
    <source>
        <dbReference type="PROSITE" id="PS50043"/>
    </source>
</evidence>
<evidence type="ECO:0000256" key="2">
    <source>
        <dbReference type="ARBA" id="ARBA00023015"/>
    </source>
</evidence>
<evidence type="ECO:0000256" key="1">
    <source>
        <dbReference type="ARBA" id="ARBA00022553"/>
    </source>
</evidence>
<evidence type="ECO:0000256" key="5">
    <source>
        <dbReference type="PROSITE-ProRule" id="PRU00169"/>
    </source>
</evidence>
<dbReference type="Gene3D" id="3.40.50.2300">
    <property type="match status" value="1"/>
</dbReference>
<dbReference type="InterPro" id="IPR039420">
    <property type="entry name" value="WalR-like"/>
</dbReference>
<dbReference type="SUPFAM" id="SSF52172">
    <property type="entry name" value="CheY-like"/>
    <property type="match status" value="1"/>
</dbReference>
<dbReference type="InterPro" id="IPR058245">
    <property type="entry name" value="NreC/VraR/RcsB-like_REC"/>
</dbReference>
<dbReference type="Pfam" id="PF00196">
    <property type="entry name" value="GerE"/>
    <property type="match status" value="1"/>
</dbReference>
<dbReference type="SUPFAM" id="SSF46894">
    <property type="entry name" value="C-terminal effector domain of the bipartite response regulators"/>
    <property type="match status" value="1"/>
</dbReference>
<dbReference type="PROSITE" id="PS50110">
    <property type="entry name" value="RESPONSE_REGULATORY"/>
    <property type="match status" value="1"/>
</dbReference>
<dbReference type="AlphaFoldDB" id="A0A3P1UZ26"/>
<dbReference type="GO" id="GO:0000160">
    <property type="term" value="P:phosphorelay signal transduction system"/>
    <property type="evidence" value="ECO:0007669"/>
    <property type="project" value="InterPro"/>
</dbReference>
<reference evidence="9 10" key="1">
    <citation type="submission" date="2018-11" db="EMBL/GenBank/DDBJ databases">
        <title>Genomes From Bacteria Associated with the Canine Oral Cavity: a Test Case for Automated Genome-Based Taxonomic Assignment.</title>
        <authorList>
            <person name="Coil D.A."/>
            <person name="Jospin G."/>
            <person name="Darling A.E."/>
            <person name="Wallis C."/>
            <person name="Davis I.J."/>
            <person name="Harris S."/>
            <person name="Eisen J.A."/>
            <person name="Holcombe L.J."/>
            <person name="O'Flynn C."/>
        </authorList>
    </citation>
    <scope>NUCLEOTIDE SEQUENCE [LARGE SCALE GENOMIC DNA]</scope>
    <source>
        <strain evidence="9 10">OH5050</strain>
    </source>
</reference>
<dbReference type="PANTHER" id="PTHR43214">
    <property type="entry name" value="TWO-COMPONENT RESPONSE REGULATOR"/>
    <property type="match status" value="1"/>
</dbReference>
<keyword evidence="3 9" id="KW-0238">DNA-binding</keyword>
<gene>
    <name evidence="9" type="ORF">EII10_09800</name>
</gene>
<proteinExistence type="predicted"/>
<dbReference type="InterPro" id="IPR000792">
    <property type="entry name" value="Tscrpt_reg_LuxR_C"/>
</dbReference>
<dbReference type="CDD" id="cd17535">
    <property type="entry name" value="REC_NarL-like"/>
    <property type="match status" value="1"/>
</dbReference>
<dbReference type="InterPro" id="IPR001789">
    <property type="entry name" value="Sig_transdc_resp-reg_receiver"/>
</dbReference>
<organism evidence="9 10">
    <name type="scientific">Actinomyces bowdenii</name>
    <dbReference type="NCBI Taxonomy" id="131109"/>
    <lineage>
        <taxon>Bacteria</taxon>
        <taxon>Bacillati</taxon>
        <taxon>Actinomycetota</taxon>
        <taxon>Actinomycetes</taxon>
        <taxon>Actinomycetales</taxon>
        <taxon>Actinomycetaceae</taxon>
        <taxon>Actinomyces</taxon>
    </lineage>
</organism>
<dbReference type="PRINTS" id="PR00038">
    <property type="entry name" value="HTHLUXR"/>
</dbReference>
<dbReference type="GO" id="GO:0006355">
    <property type="term" value="P:regulation of DNA-templated transcription"/>
    <property type="evidence" value="ECO:0007669"/>
    <property type="project" value="InterPro"/>
</dbReference>
<protein>
    <submittedName>
        <fullName evidence="9">DNA-binding response regulator</fullName>
    </submittedName>
</protein>
<keyword evidence="1 5" id="KW-0597">Phosphoprotein</keyword>
<evidence type="ECO:0000259" key="8">
    <source>
        <dbReference type="PROSITE" id="PS50110"/>
    </source>
</evidence>
<dbReference type="CDD" id="cd06170">
    <property type="entry name" value="LuxR_C_like"/>
    <property type="match status" value="1"/>
</dbReference>
<dbReference type="PROSITE" id="PS00622">
    <property type="entry name" value="HTH_LUXR_1"/>
    <property type="match status" value="1"/>
</dbReference>
<dbReference type="PANTHER" id="PTHR43214:SF24">
    <property type="entry name" value="TRANSCRIPTIONAL REGULATORY PROTEIN NARL-RELATED"/>
    <property type="match status" value="1"/>
</dbReference>
<name>A0A3P1UZ26_9ACTO</name>
<dbReference type="InterPro" id="IPR011006">
    <property type="entry name" value="CheY-like_superfamily"/>
</dbReference>
<dbReference type="Pfam" id="PF00072">
    <property type="entry name" value="Response_reg"/>
    <property type="match status" value="1"/>
</dbReference>
<dbReference type="OrthoDB" id="9808843at2"/>
<dbReference type="Proteomes" id="UP000271272">
    <property type="component" value="Unassembled WGS sequence"/>
</dbReference>
<keyword evidence="2" id="KW-0805">Transcription regulation</keyword>
<dbReference type="GO" id="GO:0003677">
    <property type="term" value="F:DNA binding"/>
    <property type="evidence" value="ECO:0007669"/>
    <property type="project" value="UniProtKB-KW"/>
</dbReference>
<feature type="domain" description="Response regulatory" evidence="8">
    <location>
        <begin position="20"/>
        <end position="146"/>
    </location>
</feature>
<evidence type="ECO:0000256" key="4">
    <source>
        <dbReference type="ARBA" id="ARBA00023163"/>
    </source>
</evidence>
<feature type="domain" description="HTH luxR-type" evidence="7">
    <location>
        <begin position="201"/>
        <end position="266"/>
    </location>
</feature>
<evidence type="ECO:0000313" key="10">
    <source>
        <dbReference type="Proteomes" id="UP000271272"/>
    </source>
</evidence>
<evidence type="ECO:0000256" key="3">
    <source>
        <dbReference type="ARBA" id="ARBA00023125"/>
    </source>
</evidence>
<dbReference type="PROSITE" id="PS50043">
    <property type="entry name" value="HTH_LUXR_2"/>
    <property type="match status" value="1"/>
</dbReference>
<keyword evidence="4" id="KW-0804">Transcription</keyword>
<accession>A0A3P1UZ26</accession>
<feature type="compositionally biased region" description="Low complexity" evidence="6">
    <location>
        <begin position="169"/>
        <end position="182"/>
    </location>
</feature>
<sequence length="284" mass="28605">MNETAETTDTTAGPGSGPIAVAVVDDQQLLVSAFSALIAAQQDMEVVLTAANGREAVERLTAAAGQAPGPAPSPVVLMDLRMPIMDGVSAIAALRGRPATAGLPILVLTTFDDEQLVLSSLRAGANGFLLKDASPQVLLQAIRVVARGGAWLDPAVTGTVLAHLEAQEPPGGRAAADGTAGPADDDGAAGGVVDPVPGAGGGGLHEPLTRREEAVLALVCQGLANAEIARRLYLAESTIKTHVKAILGKTGCANRVELVIHAFATGLVPLPGPRGDEGPGAVRT</sequence>
<dbReference type="RefSeq" id="WP_124934343.1">
    <property type="nucleotide sequence ID" value="NZ_RQZC01000019.1"/>
</dbReference>
<comment type="caution">
    <text evidence="9">The sequence shown here is derived from an EMBL/GenBank/DDBJ whole genome shotgun (WGS) entry which is preliminary data.</text>
</comment>
<keyword evidence="10" id="KW-1185">Reference proteome</keyword>
<evidence type="ECO:0000256" key="6">
    <source>
        <dbReference type="SAM" id="MobiDB-lite"/>
    </source>
</evidence>
<dbReference type="EMBL" id="RQZC01000019">
    <property type="protein sequence ID" value="RRD27269.1"/>
    <property type="molecule type" value="Genomic_DNA"/>
</dbReference>
<dbReference type="SMART" id="SM00448">
    <property type="entry name" value="REC"/>
    <property type="match status" value="1"/>
</dbReference>
<feature type="region of interest" description="Disordered" evidence="6">
    <location>
        <begin position="169"/>
        <end position="206"/>
    </location>
</feature>
<feature type="modified residue" description="4-aspartylphosphate" evidence="5">
    <location>
        <position position="79"/>
    </location>
</feature>
<dbReference type="SMART" id="SM00421">
    <property type="entry name" value="HTH_LUXR"/>
    <property type="match status" value="1"/>
</dbReference>
<evidence type="ECO:0000313" key="9">
    <source>
        <dbReference type="EMBL" id="RRD27269.1"/>
    </source>
</evidence>